<evidence type="ECO:0000256" key="11">
    <source>
        <dbReference type="SAM" id="MobiDB-lite"/>
    </source>
</evidence>
<dbReference type="PANTHER" id="PTHR10015:SF461">
    <property type="entry name" value="HEAT STRESS TRANSCRIPTION FACTOR A-5"/>
    <property type="match status" value="1"/>
</dbReference>
<keyword evidence="10" id="KW-0175">Coiled coil</keyword>
<evidence type="ECO:0000256" key="5">
    <source>
        <dbReference type="ARBA" id="ARBA00023016"/>
    </source>
</evidence>
<feature type="region of interest" description="Disordered" evidence="11">
    <location>
        <begin position="406"/>
        <end position="484"/>
    </location>
</feature>
<sequence length="484" mass="53732">MQAMEGGQPGSTGGGSGGGGSGGGPAPFLLKTYDMVDDSATDDIVSWSPTQASFIVWNPPDFAAHLLPAYFKHNNFSSFIRQLNTYGFRKIDPERWEFANEEFVKGQKHLLKNIHRRKPIHSHSHPPGSFAYSERAALEEEIERITREKAALQADLWRFRQQQSGTKIQLDDLERRLAEMGQRQLKMIAFLQRALENPRFVENLLKMAVASSVDFSAIHKKRRLPGMEYCQEAPENSFYDDHSSTSKSDIGHGFHMDFCDKLKLELCPAISVNLVAVSTQSSHEDNDSPRMKQPECGPVRMENLPLSPQPLDLSDTGASICPTKNLLLPRAVDEGDGNFSCHLNLTLASSSMQIDSNQYSSRTSNSVDHDVANAANSSELGAANIHKDDNLGKAVGNIQSTSADAKATSLQEVAPSSNQEPASHEQRANDVFWEQFLTERPGSSDTEEASSSLRANPGDEQQEERKQANEDIWRNRKDMEQLTL</sequence>
<dbReference type="GO" id="GO:0003700">
    <property type="term" value="F:DNA-binding transcription factor activity"/>
    <property type="evidence" value="ECO:0007669"/>
    <property type="project" value="InterPro"/>
</dbReference>
<dbReference type="FunFam" id="1.10.10.10:FF:000057">
    <property type="entry name" value="Heat shock transcription factor 1"/>
    <property type="match status" value="1"/>
</dbReference>
<gene>
    <name evidence="14" type="primary">LOC103717176</name>
</gene>
<evidence type="ECO:0000256" key="1">
    <source>
        <dbReference type="ARBA" id="ARBA00004123"/>
    </source>
</evidence>
<feature type="domain" description="HSF-type DNA-binding" evidence="12">
    <location>
        <begin position="67"/>
        <end position="91"/>
    </location>
</feature>
<keyword evidence="3" id="KW-0597">Phosphoprotein</keyword>
<dbReference type="GO" id="GO:0000978">
    <property type="term" value="F:RNA polymerase II cis-regulatory region sequence-specific DNA binding"/>
    <property type="evidence" value="ECO:0007669"/>
    <property type="project" value="TreeGrafter"/>
</dbReference>
<dbReference type="InterPro" id="IPR036390">
    <property type="entry name" value="WH_DNA-bd_sf"/>
</dbReference>
<evidence type="ECO:0000256" key="2">
    <source>
        <dbReference type="ARBA" id="ARBA00011233"/>
    </source>
</evidence>
<feature type="compositionally biased region" description="Polar residues" evidence="11">
    <location>
        <begin position="441"/>
        <end position="454"/>
    </location>
</feature>
<reference evidence="13" key="1">
    <citation type="journal article" date="2019" name="Nat. Commun.">
        <title>Genome-wide association mapping of date palm fruit traits.</title>
        <authorList>
            <person name="Hazzouri K.M."/>
            <person name="Gros-Balthazard M."/>
            <person name="Flowers J.M."/>
            <person name="Copetti D."/>
            <person name="Lemansour A."/>
            <person name="Lebrun M."/>
            <person name="Masmoudi K."/>
            <person name="Ferrand S."/>
            <person name="Dhar M.I."/>
            <person name="Fresquez Z.A."/>
            <person name="Rosas U."/>
            <person name="Zhang J."/>
            <person name="Talag J."/>
            <person name="Lee S."/>
            <person name="Kudrna D."/>
            <person name="Powell R.F."/>
            <person name="Leitch I.J."/>
            <person name="Krueger R.R."/>
            <person name="Wing R.A."/>
            <person name="Amiri K.M.A."/>
            <person name="Purugganan M.D."/>
        </authorList>
    </citation>
    <scope>NUCLEOTIDE SEQUENCE [LARGE SCALE GENOMIC DNA]</scope>
    <source>
        <strain evidence="13">cv. Khalas</strain>
    </source>
</reference>
<evidence type="ECO:0000256" key="4">
    <source>
        <dbReference type="ARBA" id="ARBA00023015"/>
    </source>
</evidence>
<dbReference type="RefSeq" id="XP_008803687.2">
    <property type="nucleotide sequence ID" value="XM_008805465.4"/>
</dbReference>
<evidence type="ECO:0000313" key="14">
    <source>
        <dbReference type="RefSeq" id="XP_008803687.2"/>
    </source>
</evidence>
<proteinExistence type="inferred from homology"/>
<feature type="region of interest" description="Disordered" evidence="11">
    <location>
        <begin position="1"/>
        <end position="24"/>
    </location>
</feature>
<keyword evidence="6" id="KW-0238">DNA-binding</keyword>
<dbReference type="AlphaFoldDB" id="A0A8B7CPM7"/>
<keyword evidence="8" id="KW-0539">Nucleus</keyword>
<keyword evidence="5" id="KW-0346">Stress response</keyword>
<keyword evidence="13" id="KW-1185">Reference proteome</keyword>
<dbReference type="KEGG" id="pda:103717176"/>
<feature type="coiled-coil region" evidence="10">
    <location>
        <begin position="135"/>
        <end position="162"/>
    </location>
</feature>
<name>A0A8B7CPM7_PHODC</name>
<evidence type="ECO:0000256" key="10">
    <source>
        <dbReference type="SAM" id="Coils"/>
    </source>
</evidence>
<reference evidence="14" key="2">
    <citation type="submission" date="2025-08" db="UniProtKB">
        <authorList>
            <consortium name="RefSeq"/>
        </authorList>
    </citation>
    <scope>IDENTIFICATION</scope>
    <source>
        <tissue evidence="14">Young leaves</tissue>
    </source>
</reference>
<feature type="compositionally biased region" description="Gly residues" evidence="11">
    <location>
        <begin position="7"/>
        <end position="24"/>
    </location>
</feature>
<evidence type="ECO:0000256" key="9">
    <source>
        <dbReference type="RuleBase" id="RU004020"/>
    </source>
</evidence>
<dbReference type="Proteomes" id="UP000228380">
    <property type="component" value="Chromosome 10"/>
</dbReference>
<evidence type="ECO:0000256" key="8">
    <source>
        <dbReference type="ARBA" id="ARBA00023242"/>
    </source>
</evidence>
<accession>A0A8B7CPM7</accession>
<dbReference type="GeneID" id="103717176"/>
<dbReference type="SMART" id="SM00415">
    <property type="entry name" value="HSF"/>
    <property type="match status" value="1"/>
</dbReference>
<evidence type="ECO:0000313" key="13">
    <source>
        <dbReference type="Proteomes" id="UP000228380"/>
    </source>
</evidence>
<comment type="subunit">
    <text evidence="2">Homotrimer.</text>
</comment>
<dbReference type="SUPFAM" id="SSF46785">
    <property type="entry name" value="Winged helix' DNA-binding domain"/>
    <property type="match status" value="1"/>
</dbReference>
<keyword evidence="4" id="KW-0805">Transcription regulation</keyword>
<evidence type="ECO:0000259" key="12">
    <source>
        <dbReference type="PROSITE" id="PS00434"/>
    </source>
</evidence>
<dbReference type="Pfam" id="PF00447">
    <property type="entry name" value="HSF_DNA-bind"/>
    <property type="match status" value="1"/>
</dbReference>
<dbReference type="PROSITE" id="PS00434">
    <property type="entry name" value="HSF_DOMAIN"/>
    <property type="match status" value="1"/>
</dbReference>
<keyword evidence="7" id="KW-0804">Transcription</keyword>
<protein>
    <submittedName>
        <fullName evidence="14">Heat stress transcription factor A-5-like</fullName>
    </submittedName>
</protein>
<dbReference type="GO" id="GO:0034605">
    <property type="term" value="P:cellular response to heat"/>
    <property type="evidence" value="ECO:0007669"/>
    <property type="project" value="TreeGrafter"/>
</dbReference>
<dbReference type="GO" id="GO:0005634">
    <property type="term" value="C:nucleus"/>
    <property type="evidence" value="ECO:0007669"/>
    <property type="project" value="UniProtKB-SubCell"/>
</dbReference>
<dbReference type="Gene3D" id="1.10.10.10">
    <property type="entry name" value="Winged helix-like DNA-binding domain superfamily/Winged helix DNA-binding domain"/>
    <property type="match status" value="1"/>
</dbReference>
<evidence type="ECO:0000256" key="6">
    <source>
        <dbReference type="ARBA" id="ARBA00023125"/>
    </source>
</evidence>
<dbReference type="OrthoDB" id="60033at2759"/>
<dbReference type="InterPro" id="IPR000232">
    <property type="entry name" value="HSF_DNA-bd"/>
</dbReference>
<comment type="similarity">
    <text evidence="9">Belongs to the HSF family.</text>
</comment>
<evidence type="ECO:0000256" key="7">
    <source>
        <dbReference type="ARBA" id="ARBA00023163"/>
    </source>
</evidence>
<dbReference type="PRINTS" id="PR00056">
    <property type="entry name" value="HSFDOMAIN"/>
</dbReference>
<feature type="compositionally biased region" description="Basic and acidic residues" evidence="11">
    <location>
        <begin position="463"/>
        <end position="484"/>
    </location>
</feature>
<feature type="compositionally biased region" description="Polar residues" evidence="11">
    <location>
        <begin position="406"/>
        <end position="421"/>
    </location>
</feature>
<evidence type="ECO:0000256" key="3">
    <source>
        <dbReference type="ARBA" id="ARBA00022553"/>
    </source>
</evidence>
<dbReference type="InterPro" id="IPR036388">
    <property type="entry name" value="WH-like_DNA-bd_sf"/>
</dbReference>
<organism evidence="13 14">
    <name type="scientific">Phoenix dactylifera</name>
    <name type="common">Date palm</name>
    <dbReference type="NCBI Taxonomy" id="42345"/>
    <lineage>
        <taxon>Eukaryota</taxon>
        <taxon>Viridiplantae</taxon>
        <taxon>Streptophyta</taxon>
        <taxon>Embryophyta</taxon>
        <taxon>Tracheophyta</taxon>
        <taxon>Spermatophyta</taxon>
        <taxon>Magnoliopsida</taxon>
        <taxon>Liliopsida</taxon>
        <taxon>Arecaceae</taxon>
        <taxon>Coryphoideae</taxon>
        <taxon>Phoeniceae</taxon>
        <taxon>Phoenix</taxon>
    </lineage>
</organism>
<dbReference type="PANTHER" id="PTHR10015">
    <property type="entry name" value="HEAT SHOCK TRANSCRIPTION FACTOR"/>
    <property type="match status" value="1"/>
</dbReference>
<comment type="subcellular location">
    <subcellularLocation>
        <location evidence="1">Nucleus</location>
    </subcellularLocation>
</comment>
<dbReference type="GO" id="GO:0006357">
    <property type="term" value="P:regulation of transcription by RNA polymerase II"/>
    <property type="evidence" value="ECO:0007669"/>
    <property type="project" value="TreeGrafter"/>
</dbReference>